<dbReference type="AlphaFoldDB" id="Q235H8"/>
<feature type="transmembrane region" description="Helical" evidence="1">
    <location>
        <begin position="202"/>
        <end position="223"/>
    </location>
</feature>
<feature type="transmembrane region" description="Helical" evidence="1">
    <location>
        <begin position="477"/>
        <end position="493"/>
    </location>
</feature>
<keyword evidence="3" id="KW-1185">Reference proteome</keyword>
<evidence type="ECO:0000313" key="3">
    <source>
        <dbReference type="Proteomes" id="UP000009168"/>
    </source>
</evidence>
<sequence length="606" mass="71275">MLIYKGINKNLLFIQKKNKALVFKITQLFISNIKSQKLKFEKNKKIVNLKKSKEINIRAKNYLFIQKTKQIINNQRFLMSQIEPPIVGYIKNPQTGQHEQMIFTCLQVLVMQPQQSNSQNYTMPSLQRAQSSILNNGQNVTQINLPNESHIPMMQVPTTINILNADPVENTNHVEQEQKEAKINSMIYKVTETIKPTQISNYYLFFFGLKVLLQYKFLIYMFISIGFYANRPSYAYVQEGDDYYFKATSKPVSHSNYPCTKAQNPDILFIINQVDFLVYFCSFFIICYKIFFIKKTTSQLWFLYKQKYISNSQKFDVSYIDYINLFYDFIFVISISPLTAVVYEECANLKFDNYLFGAVPAYLAGVAFSLFNFICLIIFLECFKAKTLDKLMIYPFGIVFLLPGILIIILLYQLQLFQEQEYTSSDGTQITKTKKIEYKLIFLAILSVIGIIGFSSFYFYIIMISFFLIILNCHPAMIVYYLLTIILTIWFLCQNRKGADYRKQLSSLYELNALRNQYRDIFDQQFGKQKFDQQKFFNNKNYSTLQALTNQYINNPLEVLHQFNTRQTCQNINQLQNFYKGVIIEKQKRMYEAQSNNLPLNEIKVV</sequence>
<evidence type="ECO:0000313" key="2">
    <source>
        <dbReference type="EMBL" id="EAR92125.2"/>
    </source>
</evidence>
<keyword evidence="1" id="KW-1133">Transmembrane helix</keyword>
<feature type="transmembrane region" description="Helical" evidence="1">
    <location>
        <begin position="355"/>
        <end position="380"/>
    </location>
</feature>
<dbReference type="KEGG" id="tet:TTHERM_00800240"/>
<proteinExistence type="predicted"/>
<organism evidence="2 3">
    <name type="scientific">Tetrahymena thermophila (strain SB210)</name>
    <dbReference type="NCBI Taxonomy" id="312017"/>
    <lineage>
        <taxon>Eukaryota</taxon>
        <taxon>Sar</taxon>
        <taxon>Alveolata</taxon>
        <taxon>Ciliophora</taxon>
        <taxon>Intramacronucleata</taxon>
        <taxon>Oligohymenophorea</taxon>
        <taxon>Hymenostomatida</taxon>
        <taxon>Tetrahymenina</taxon>
        <taxon>Tetrahymenidae</taxon>
        <taxon>Tetrahymena</taxon>
    </lineage>
</organism>
<dbReference type="HOGENOM" id="CLU_038532_0_0_1"/>
<feature type="transmembrane region" description="Helical" evidence="1">
    <location>
        <begin position="440"/>
        <end position="471"/>
    </location>
</feature>
<dbReference type="GeneID" id="7843045"/>
<dbReference type="EMBL" id="GG662763">
    <property type="protein sequence ID" value="EAR92125.2"/>
    <property type="molecule type" value="Genomic_DNA"/>
</dbReference>
<keyword evidence="1" id="KW-0472">Membrane</keyword>
<dbReference type="RefSeq" id="XP_001012370.2">
    <property type="nucleotide sequence ID" value="XM_001012370.2"/>
</dbReference>
<accession>Q235H8</accession>
<feature type="transmembrane region" description="Helical" evidence="1">
    <location>
        <begin position="325"/>
        <end position="343"/>
    </location>
</feature>
<reference evidence="3" key="1">
    <citation type="journal article" date="2006" name="PLoS Biol.">
        <title>Macronuclear genome sequence of the ciliate Tetrahymena thermophila, a model eukaryote.</title>
        <authorList>
            <person name="Eisen J.A."/>
            <person name="Coyne R.S."/>
            <person name="Wu M."/>
            <person name="Wu D."/>
            <person name="Thiagarajan M."/>
            <person name="Wortman J.R."/>
            <person name="Badger J.H."/>
            <person name="Ren Q."/>
            <person name="Amedeo P."/>
            <person name="Jones K.M."/>
            <person name="Tallon L.J."/>
            <person name="Delcher A.L."/>
            <person name="Salzberg S.L."/>
            <person name="Silva J.C."/>
            <person name="Haas B.J."/>
            <person name="Majoros W.H."/>
            <person name="Farzad M."/>
            <person name="Carlton J.M."/>
            <person name="Smith R.K. Jr."/>
            <person name="Garg J."/>
            <person name="Pearlman R.E."/>
            <person name="Karrer K.M."/>
            <person name="Sun L."/>
            <person name="Manning G."/>
            <person name="Elde N.C."/>
            <person name="Turkewitz A.P."/>
            <person name="Asai D.J."/>
            <person name="Wilkes D.E."/>
            <person name="Wang Y."/>
            <person name="Cai H."/>
            <person name="Collins K."/>
            <person name="Stewart B.A."/>
            <person name="Lee S.R."/>
            <person name="Wilamowska K."/>
            <person name="Weinberg Z."/>
            <person name="Ruzzo W.L."/>
            <person name="Wloga D."/>
            <person name="Gaertig J."/>
            <person name="Frankel J."/>
            <person name="Tsao C.-C."/>
            <person name="Gorovsky M.A."/>
            <person name="Keeling P.J."/>
            <person name="Waller R.F."/>
            <person name="Patron N.J."/>
            <person name="Cherry J.M."/>
            <person name="Stover N.A."/>
            <person name="Krieger C.J."/>
            <person name="del Toro C."/>
            <person name="Ryder H.F."/>
            <person name="Williamson S.C."/>
            <person name="Barbeau R.A."/>
            <person name="Hamilton E.P."/>
            <person name="Orias E."/>
        </authorList>
    </citation>
    <scope>NUCLEOTIDE SEQUENCE [LARGE SCALE GENOMIC DNA]</scope>
    <source>
        <strain evidence="3">SB210</strain>
    </source>
</reference>
<evidence type="ECO:0000256" key="1">
    <source>
        <dbReference type="SAM" id="Phobius"/>
    </source>
</evidence>
<gene>
    <name evidence="2" type="ORF">TTHERM_00800240</name>
</gene>
<feature type="transmembrane region" description="Helical" evidence="1">
    <location>
        <begin position="392"/>
        <end position="412"/>
    </location>
</feature>
<protein>
    <submittedName>
        <fullName evidence="2">Transmembrane protein, putative</fullName>
    </submittedName>
</protein>
<dbReference type="Proteomes" id="UP000009168">
    <property type="component" value="Unassembled WGS sequence"/>
</dbReference>
<feature type="transmembrane region" description="Helical" evidence="1">
    <location>
        <begin position="276"/>
        <end position="293"/>
    </location>
</feature>
<keyword evidence="1 2" id="KW-0812">Transmembrane</keyword>
<name>Q235H8_TETTS</name>
<dbReference type="InParanoid" id="Q235H8"/>